<dbReference type="PANTHER" id="PTHR39430:SF1">
    <property type="entry name" value="PROTEASE"/>
    <property type="match status" value="1"/>
</dbReference>
<gene>
    <name evidence="3" type="ORF">NDI37_22605</name>
</gene>
<feature type="transmembrane region" description="Helical" evidence="1">
    <location>
        <begin position="105"/>
        <end position="129"/>
    </location>
</feature>
<name>A0ABV0JX51_9CYAN</name>
<dbReference type="GO" id="GO:0008237">
    <property type="term" value="F:metallopeptidase activity"/>
    <property type="evidence" value="ECO:0007669"/>
    <property type="project" value="UniProtKB-KW"/>
</dbReference>
<feature type="transmembrane region" description="Helical" evidence="1">
    <location>
        <begin position="25"/>
        <end position="45"/>
    </location>
</feature>
<evidence type="ECO:0000259" key="2">
    <source>
        <dbReference type="Pfam" id="PF02517"/>
    </source>
</evidence>
<keyword evidence="3" id="KW-0378">Hydrolase</keyword>
<feature type="transmembrane region" description="Helical" evidence="1">
    <location>
        <begin position="65"/>
        <end position="85"/>
    </location>
</feature>
<evidence type="ECO:0000313" key="4">
    <source>
        <dbReference type="Proteomes" id="UP001442494"/>
    </source>
</evidence>
<keyword evidence="3" id="KW-0645">Protease</keyword>
<dbReference type="Pfam" id="PF02517">
    <property type="entry name" value="Rce1-like"/>
    <property type="match status" value="1"/>
</dbReference>
<feature type="transmembrane region" description="Helical" evidence="1">
    <location>
        <begin position="149"/>
        <end position="167"/>
    </location>
</feature>
<evidence type="ECO:0000256" key="1">
    <source>
        <dbReference type="SAM" id="Phobius"/>
    </source>
</evidence>
<feature type="domain" description="CAAX prenyl protease 2/Lysostaphin resistance protein A-like" evidence="2">
    <location>
        <begin position="156"/>
        <end position="247"/>
    </location>
</feature>
<keyword evidence="1" id="KW-1133">Transmembrane helix</keyword>
<comment type="caution">
    <text evidence="3">The sequence shown here is derived from an EMBL/GenBank/DDBJ whole genome shotgun (WGS) entry which is preliminary data.</text>
</comment>
<organism evidence="3 4">
    <name type="scientific">Funiculus sociatus GB2-A5</name>
    <dbReference type="NCBI Taxonomy" id="2933946"/>
    <lineage>
        <taxon>Bacteria</taxon>
        <taxon>Bacillati</taxon>
        <taxon>Cyanobacteriota</taxon>
        <taxon>Cyanophyceae</taxon>
        <taxon>Coleofasciculales</taxon>
        <taxon>Coleofasciculaceae</taxon>
        <taxon>Funiculus</taxon>
    </lineage>
</organism>
<dbReference type="InterPro" id="IPR003675">
    <property type="entry name" value="Rce1/LyrA-like_dom"/>
</dbReference>
<keyword evidence="1" id="KW-0812">Transmembrane</keyword>
<accession>A0ABV0JX51</accession>
<keyword evidence="3" id="KW-0482">Metalloprotease</keyword>
<protein>
    <submittedName>
        <fullName evidence="3">CPBP family intramembrane metalloprotease</fullName>
    </submittedName>
</protein>
<proteinExistence type="predicted"/>
<dbReference type="RefSeq" id="WP_199295203.1">
    <property type="nucleotide sequence ID" value="NZ_JAMPKK010000063.1"/>
</dbReference>
<dbReference type="PANTHER" id="PTHR39430">
    <property type="entry name" value="MEMBRANE-ASSOCIATED PROTEASE-RELATED"/>
    <property type="match status" value="1"/>
</dbReference>
<dbReference type="EMBL" id="JAMPKK010000063">
    <property type="protein sequence ID" value="MEP0867246.1"/>
    <property type="molecule type" value="Genomic_DNA"/>
</dbReference>
<reference evidence="3 4" key="1">
    <citation type="submission" date="2022-04" db="EMBL/GenBank/DDBJ databases">
        <title>Positive selection, recombination, and allopatry shape intraspecific diversity of widespread and dominant cyanobacteria.</title>
        <authorList>
            <person name="Wei J."/>
            <person name="Shu W."/>
            <person name="Hu C."/>
        </authorList>
    </citation>
    <scope>NUCLEOTIDE SEQUENCE [LARGE SCALE GENOMIC DNA]</scope>
    <source>
        <strain evidence="3 4">GB2-A5</strain>
    </source>
</reference>
<dbReference type="Proteomes" id="UP001442494">
    <property type="component" value="Unassembled WGS sequence"/>
</dbReference>
<keyword evidence="4" id="KW-1185">Reference proteome</keyword>
<feature type="transmembrane region" description="Helical" evidence="1">
    <location>
        <begin position="187"/>
        <end position="207"/>
    </location>
</feature>
<sequence>MKAVLTMVIFDQIKRLLALLAEAAAVWKAIAFFLVWLVLWLPVAIPLAKFLKWQPPKPLAVEQKLPLLASLYLIAPLIVWGASLVEGVPFSDYGLDWKASVLVSLGQGLGLAVLSLVAVFGIEKALGWINWHWEEDQSSPEAEIQSPKIGSVVGSILLPTLLIGLLVSGIEELIFRGFLLTSLQQDYSVWVAAVISSLIFALLHLVWEQQETLPQLPGLWLMGMILVLARACDGGSLGLPWGLHAGWIWVIASLDTVGLITYTGKVPAWMTGLGEKPLAGGMGILCVLGTGGFLWVLFN</sequence>
<feature type="transmembrane region" description="Helical" evidence="1">
    <location>
        <begin position="247"/>
        <end position="266"/>
    </location>
</feature>
<feature type="transmembrane region" description="Helical" evidence="1">
    <location>
        <begin position="278"/>
        <end position="298"/>
    </location>
</feature>
<evidence type="ECO:0000313" key="3">
    <source>
        <dbReference type="EMBL" id="MEP0867246.1"/>
    </source>
</evidence>
<keyword evidence="1" id="KW-0472">Membrane</keyword>